<name>A0A1B7NIL6_9AGAM</name>
<evidence type="ECO:0000256" key="1">
    <source>
        <dbReference type="SAM" id="MobiDB-lite"/>
    </source>
</evidence>
<organism evidence="2 3">
    <name type="scientific">Rhizopogon vinicolor AM-OR11-026</name>
    <dbReference type="NCBI Taxonomy" id="1314800"/>
    <lineage>
        <taxon>Eukaryota</taxon>
        <taxon>Fungi</taxon>
        <taxon>Dikarya</taxon>
        <taxon>Basidiomycota</taxon>
        <taxon>Agaricomycotina</taxon>
        <taxon>Agaricomycetes</taxon>
        <taxon>Agaricomycetidae</taxon>
        <taxon>Boletales</taxon>
        <taxon>Suillineae</taxon>
        <taxon>Rhizopogonaceae</taxon>
        <taxon>Rhizopogon</taxon>
    </lineage>
</organism>
<dbReference type="InParanoid" id="A0A1B7NIL6"/>
<evidence type="ECO:0000313" key="2">
    <source>
        <dbReference type="EMBL" id="OAX44753.1"/>
    </source>
</evidence>
<proteinExistence type="predicted"/>
<evidence type="ECO:0000313" key="3">
    <source>
        <dbReference type="Proteomes" id="UP000092154"/>
    </source>
</evidence>
<dbReference type="OrthoDB" id="2687156at2759"/>
<accession>A0A1B7NIL6</accession>
<dbReference type="Proteomes" id="UP000092154">
    <property type="component" value="Unassembled WGS sequence"/>
</dbReference>
<dbReference type="AlphaFoldDB" id="A0A1B7NIL6"/>
<feature type="compositionally biased region" description="Basic and acidic residues" evidence="1">
    <location>
        <begin position="318"/>
        <end position="327"/>
    </location>
</feature>
<feature type="compositionally biased region" description="Polar residues" evidence="1">
    <location>
        <begin position="361"/>
        <end position="371"/>
    </location>
</feature>
<gene>
    <name evidence="2" type="ORF">K503DRAFT_2761</name>
</gene>
<protein>
    <submittedName>
        <fullName evidence="2">Uncharacterized protein</fullName>
    </submittedName>
</protein>
<dbReference type="CDD" id="cd22249">
    <property type="entry name" value="UDM1_RNF168_RNF169-like"/>
    <property type="match status" value="1"/>
</dbReference>
<dbReference type="EMBL" id="KV448122">
    <property type="protein sequence ID" value="OAX44753.1"/>
    <property type="molecule type" value="Genomic_DNA"/>
</dbReference>
<feature type="region of interest" description="Disordered" evidence="1">
    <location>
        <begin position="318"/>
        <end position="371"/>
    </location>
</feature>
<keyword evidence="3" id="KW-1185">Reference proteome</keyword>
<reference evidence="2 3" key="1">
    <citation type="submission" date="2016-06" db="EMBL/GenBank/DDBJ databases">
        <title>Comparative genomics of the ectomycorrhizal sister species Rhizopogon vinicolor and Rhizopogon vesiculosus (Basidiomycota: Boletales) reveals a divergence of the mating type B locus.</title>
        <authorList>
            <consortium name="DOE Joint Genome Institute"/>
            <person name="Mujic A.B."/>
            <person name="Kuo A."/>
            <person name="Tritt A."/>
            <person name="Lipzen A."/>
            <person name="Chen C."/>
            <person name="Johnson J."/>
            <person name="Sharma A."/>
            <person name="Barry K."/>
            <person name="Grigoriev I.V."/>
            <person name="Spatafora J.W."/>
        </authorList>
    </citation>
    <scope>NUCLEOTIDE SEQUENCE [LARGE SCALE GENOMIC DNA]</scope>
    <source>
        <strain evidence="2 3">AM-OR11-026</strain>
    </source>
</reference>
<sequence length="371" mass="40180">MEQWANLRMSQGTLISSATGGSLSDTASHLLSNCGSQEPPLGGRLEVEIPVSEVVESDKLPNFTPTSDDIVPTCPLPSVSSSNLVAELFPEVTIPNESIFTPQLSFATKNTSSDRFPLSEYDLRYPSSPLEISQPAIEDIAPSQHANVGTVEKITQAAPHSPINSSPELANQPLQLLATDSEVVSLQPSITHIMSKLDISPDHAILEGPVPIVGSEDAQSRVSLSAVDIQLLVSAEVDVDDATLGFHMLDLHEVLSPWVPVSSTAPSVYVPPAVHHLISGMKHQLEIECQARRRIEELYLEEMRKRIKMEEVVHKLQNERIQTREQDTSQTSPSPLPSMHASAEVAGQQDGEAGSIDPTHSKMTTECSRSA</sequence>